<keyword evidence="4" id="KW-1185">Reference proteome</keyword>
<dbReference type="OMA" id="RIKTMAN"/>
<feature type="region of interest" description="Disordered" evidence="1">
    <location>
        <begin position="305"/>
        <end position="343"/>
    </location>
</feature>
<organism evidence="3 4">
    <name type="scientific">Aspergillus calidoustus</name>
    <dbReference type="NCBI Taxonomy" id="454130"/>
    <lineage>
        <taxon>Eukaryota</taxon>
        <taxon>Fungi</taxon>
        <taxon>Dikarya</taxon>
        <taxon>Ascomycota</taxon>
        <taxon>Pezizomycotina</taxon>
        <taxon>Eurotiomycetes</taxon>
        <taxon>Eurotiomycetidae</taxon>
        <taxon>Eurotiales</taxon>
        <taxon>Aspergillaceae</taxon>
        <taxon>Aspergillus</taxon>
        <taxon>Aspergillus subgen. Nidulantes</taxon>
    </lineage>
</organism>
<gene>
    <name evidence="3" type="ORF">ASPCAL04548</name>
</gene>
<reference evidence="4" key="1">
    <citation type="journal article" date="2016" name="Genome Announc.">
        <title>Draft genome sequences of fungus Aspergillus calidoustus.</title>
        <authorList>
            <person name="Horn F."/>
            <person name="Linde J."/>
            <person name="Mattern D.J."/>
            <person name="Walther G."/>
            <person name="Guthke R."/>
            <person name="Scherlach K."/>
            <person name="Martin K."/>
            <person name="Brakhage A.A."/>
            <person name="Petzke L."/>
            <person name="Valiante V."/>
        </authorList>
    </citation>
    <scope>NUCLEOTIDE SEQUENCE [LARGE SCALE GENOMIC DNA]</scope>
    <source>
        <strain evidence="4">SF006504</strain>
    </source>
</reference>
<feature type="signal peptide" evidence="2">
    <location>
        <begin position="1"/>
        <end position="27"/>
    </location>
</feature>
<evidence type="ECO:0000313" key="3">
    <source>
        <dbReference type="EMBL" id="CEL03393.1"/>
    </source>
</evidence>
<evidence type="ECO:0000313" key="4">
    <source>
        <dbReference type="Proteomes" id="UP000054771"/>
    </source>
</evidence>
<protein>
    <submittedName>
        <fullName evidence="3">Uncharacterized protein</fullName>
    </submittedName>
</protein>
<dbReference type="STRING" id="454130.A0A0U5FV32"/>
<evidence type="ECO:0000256" key="1">
    <source>
        <dbReference type="SAM" id="MobiDB-lite"/>
    </source>
</evidence>
<feature type="compositionally biased region" description="Polar residues" evidence="1">
    <location>
        <begin position="245"/>
        <end position="256"/>
    </location>
</feature>
<dbReference type="OrthoDB" id="9994905at2759"/>
<feature type="compositionally biased region" description="Polar residues" evidence="1">
    <location>
        <begin position="331"/>
        <end position="343"/>
    </location>
</feature>
<sequence length="805" mass="88376">MSPMCPSIITVVRAFLFSLLGICVCEAGASGVHQASAPFTCRTSSKRHCLAFPSIGTISPFSTSSSSSRMGRLSGIFSRSSGKDSNVSSDIGRAWTLLSRSQSMTAQYPRRNAAVLREIPSNELNPSKPSRNPNQQHLTVCESPEECEQRSALPLLPQSNPHAHPISSGSEVLVSLDSTPTSGYTSRRLGGIKTLFRPRRYRLRRIEIDLPKEEESDDACEFERPLGPAPTPENGDDSFVEGNKAPTSPSKSQLVSDINARKVSDTTDKSVNSNNTSITVHRRPSKRMSMPITVVDREGNHPNPFGDILEGSHSERTGSNPFTEHSRMTETTRQSSSTFGSSENPFSSYPGHIFELSSSSSHSSWCYPAISGLNSWPTPADRRLATDSFNKLVSELYLDPLAIHSDNSVQNLAEGNGYWKHQSPSRSPNRVAEERALAAAEKLQRRRDRLIGRIRTMRSTIQIRSEPTLTRARSLRRMKTFSALPYQPCLMASLRGKPLETLARLGGYGLLTLPGDFAPTTLSLPVCFVAVITYLRCFAPPVPHLFVDPGDVETATQTYDYFANQVLSAEKEKSKIHMTMRSSKMPSFLEEGFQPGMEARSPMQVLSVAFTFKHLLAGLPGGLLGSIQLYRALVNICYGRVSQGPAQRTGSCLAGLSPEDYAKARAISLAILALTSSMQLNLICGVFGLCTLLLHEAERISELDRRQGRRSSRRVSGCIAERLSKDRLAATLGPLLTETSRLGGPDTFHAIQEEIESQRVVGLLIGNWRSISRQLRIWERRGLDGRVHVSPARAASSENAEEKGT</sequence>
<evidence type="ECO:0000256" key="2">
    <source>
        <dbReference type="SAM" id="SignalP"/>
    </source>
</evidence>
<feature type="region of interest" description="Disordered" evidence="1">
    <location>
        <begin position="213"/>
        <end position="285"/>
    </location>
</feature>
<name>A0A0U5FV32_ASPCI</name>
<accession>A0A0U5FV32</accession>
<feature type="compositionally biased region" description="Basic and acidic residues" evidence="1">
    <location>
        <begin position="259"/>
        <end position="268"/>
    </location>
</feature>
<feature type="compositionally biased region" description="Polar residues" evidence="1">
    <location>
        <begin position="269"/>
        <end position="279"/>
    </location>
</feature>
<dbReference type="AlphaFoldDB" id="A0A0U5FV32"/>
<feature type="chain" id="PRO_5006857319" evidence="2">
    <location>
        <begin position="28"/>
        <end position="805"/>
    </location>
</feature>
<dbReference type="Proteomes" id="UP000054771">
    <property type="component" value="Unassembled WGS sequence"/>
</dbReference>
<keyword evidence="2" id="KW-0732">Signal</keyword>
<proteinExistence type="predicted"/>
<dbReference type="EMBL" id="CDMC01000003">
    <property type="protein sequence ID" value="CEL03393.1"/>
    <property type="molecule type" value="Genomic_DNA"/>
</dbReference>